<protein>
    <recommendedName>
        <fullName evidence="8">BI1-like protein</fullName>
    </recommendedName>
</protein>
<organism evidence="6 7">
    <name type="scientific">Lactuca saligna</name>
    <name type="common">Willowleaf lettuce</name>
    <dbReference type="NCBI Taxonomy" id="75948"/>
    <lineage>
        <taxon>Eukaryota</taxon>
        <taxon>Viridiplantae</taxon>
        <taxon>Streptophyta</taxon>
        <taxon>Embryophyta</taxon>
        <taxon>Tracheophyta</taxon>
        <taxon>Spermatophyta</taxon>
        <taxon>Magnoliopsida</taxon>
        <taxon>eudicotyledons</taxon>
        <taxon>Gunneridae</taxon>
        <taxon>Pentapetalae</taxon>
        <taxon>asterids</taxon>
        <taxon>campanulids</taxon>
        <taxon>Asterales</taxon>
        <taxon>Asteraceae</taxon>
        <taxon>Cichorioideae</taxon>
        <taxon>Cichorieae</taxon>
        <taxon>Lactucinae</taxon>
        <taxon>Lactuca</taxon>
    </lineage>
</organism>
<dbReference type="PANTHER" id="PTHR23291:SF31">
    <property type="entry name" value="PROTEIN LIFEGUARD 4"/>
    <property type="match status" value="1"/>
</dbReference>
<dbReference type="InterPro" id="IPR006214">
    <property type="entry name" value="Bax_inhibitor_1-related"/>
</dbReference>
<feature type="transmembrane region" description="Helical" evidence="5">
    <location>
        <begin position="38"/>
        <end position="59"/>
    </location>
</feature>
<comment type="caution">
    <text evidence="5">Lacks conserved residue(s) required for the propagation of feature annotation.</text>
</comment>
<keyword evidence="3 5" id="KW-1133">Transmembrane helix</keyword>
<evidence type="ECO:0000256" key="2">
    <source>
        <dbReference type="ARBA" id="ARBA00022692"/>
    </source>
</evidence>
<feature type="transmembrane region" description="Helical" evidence="5">
    <location>
        <begin position="98"/>
        <end position="115"/>
    </location>
</feature>
<proteinExistence type="inferred from homology"/>
<name>A0AA35ZR26_LACSI</name>
<comment type="subcellular location">
    <subcellularLocation>
        <location evidence="1">Membrane</location>
        <topology evidence="1">Multi-pass membrane protein</topology>
    </subcellularLocation>
</comment>
<sequence length="116" mass="13310">MWHQQPFEKSVVESRISGVLYPTMLESPELWWSFIRKIYSIVAIQLLLTIIVGAVIVSYHPIVTFMTITTGGLVCYIVLIIAPFITLCPLYYYHQHHPINYLHLAIFTLTLAFAIG</sequence>
<evidence type="ECO:0000256" key="5">
    <source>
        <dbReference type="RuleBase" id="RU004379"/>
    </source>
</evidence>
<evidence type="ECO:0000256" key="4">
    <source>
        <dbReference type="ARBA" id="ARBA00023136"/>
    </source>
</evidence>
<accession>A0AA35ZR26</accession>
<feature type="transmembrane region" description="Helical" evidence="5">
    <location>
        <begin position="71"/>
        <end position="92"/>
    </location>
</feature>
<evidence type="ECO:0000313" key="7">
    <source>
        <dbReference type="Proteomes" id="UP001177003"/>
    </source>
</evidence>
<keyword evidence="7" id="KW-1185">Reference proteome</keyword>
<dbReference type="AlphaFoldDB" id="A0AA35ZR26"/>
<evidence type="ECO:0000256" key="3">
    <source>
        <dbReference type="ARBA" id="ARBA00022989"/>
    </source>
</evidence>
<keyword evidence="2 5" id="KW-0812">Transmembrane</keyword>
<evidence type="ECO:0000256" key="1">
    <source>
        <dbReference type="ARBA" id="ARBA00004141"/>
    </source>
</evidence>
<comment type="similarity">
    <text evidence="5">Belongs to the BI1 family.</text>
</comment>
<evidence type="ECO:0008006" key="8">
    <source>
        <dbReference type="Google" id="ProtNLM"/>
    </source>
</evidence>
<keyword evidence="4 5" id="KW-0472">Membrane</keyword>
<dbReference type="Proteomes" id="UP001177003">
    <property type="component" value="Chromosome 8"/>
</dbReference>
<gene>
    <name evidence="6" type="ORF">LSALG_LOCUS35611</name>
</gene>
<dbReference type="EMBL" id="OX465084">
    <property type="protein sequence ID" value="CAI9296763.1"/>
    <property type="molecule type" value="Genomic_DNA"/>
</dbReference>
<dbReference type="Pfam" id="PF01027">
    <property type="entry name" value="Bax1-I"/>
    <property type="match status" value="1"/>
</dbReference>
<evidence type="ECO:0000313" key="6">
    <source>
        <dbReference type="EMBL" id="CAI9296763.1"/>
    </source>
</evidence>
<dbReference type="GO" id="GO:0016020">
    <property type="term" value="C:membrane"/>
    <property type="evidence" value="ECO:0007669"/>
    <property type="project" value="UniProtKB-SubCell"/>
</dbReference>
<reference evidence="6" key="1">
    <citation type="submission" date="2023-04" db="EMBL/GenBank/DDBJ databases">
        <authorList>
            <person name="Vijverberg K."/>
            <person name="Xiong W."/>
            <person name="Schranz E."/>
        </authorList>
    </citation>
    <scope>NUCLEOTIDE SEQUENCE</scope>
</reference>
<dbReference type="PANTHER" id="PTHR23291">
    <property type="entry name" value="BAX INHIBITOR-RELATED"/>
    <property type="match status" value="1"/>
</dbReference>